<dbReference type="Proteomes" id="UP000286045">
    <property type="component" value="Unassembled WGS sequence"/>
</dbReference>
<keyword evidence="1" id="KW-0732">Signal</keyword>
<protein>
    <recommendedName>
        <fullName evidence="4">AA1-like domain-containing protein</fullName>
    </recommendedName>
</protein>
<proteinExistence type="predicted"/>
<gene>
    <name evidence="2" type="ORF">EKO27_g5663</name>
</gene>
<evidence type="ECO:0000313" key="3">
    <source>
        <dbReference type="Proteomes" id="UP000286045"/>
    </source>
</evidence>
<feature type="signal peptide" evidence="1">
    <location>
        <begin position="1"/>
        <end position="21"/>
    </location>
</feature>
<evidence type="ECO:0000313" key="2">
    <source>
        <dbReference type="EMBL" id="RWA09452.1"/>
    </source>
</evidence>
<accession>A0A439D4X1</accession>
<keyword evidence="3" id="KW-1185">Reference proteome</keyword>
<name>A0A439D4X1_9PEZI</name>
<evidence type="ECO:0008006" key="4">
    <source>
        <dbReference type="Google" id="ProtNLM"/>
    </source>
</evidence>
<sequence>MSPLRTSAILCLLSYDPPIAAGPSAQVYACVSLRTPETHNFTVTFNPINGANKCMNAVGQPTTIDVYQIGVSCGEIGYVEGKASSSGGDLCATDESDWNLDYHTTGADSEKTGSIRAAWLKEWGASTNAINFRSWTPGAVACSSEALCTATNFYWSTGTTGPVYFMFQPQNQDTKLSDGAPPRMARTEL</sequence>
<organism evidence="2 3">
    <name type="scientific">Xylaria grammica</name>
    <dbReference type="NCBI Taxonomy" id="363999"/>
    <lineage>
        <taxon>Eukaryota</taxon>
        <taxon>Fungi</taxon>
        <taxon>Dikarya</taxon>
        <taxon>Ascomycota</taxon>
        <taxon>Pezizomycotina</taxon>
        <taxon>Sordariomycetes</taxon>
        <taxon>Xylariomycetidae</taxon>
        <taxon>Xylariales</taxon>
        <taxon>Xylariaceae</taxon>
        <taxon>Xylaria</taxon>
    </lineage>
</organism>
<comment type="caution">
    <text evidence="2">The sequence shown here is derived from an EMBL/GenBank/DDBJ whole genome shotgun (WGS) entry which is preliminary data.</text>
</comment>
<dbReference type="AlphaFoldDB" id="A0A439D4X1"/>
<evidence type="ECO:0000256" key="1">
    <source>
        <dbReference type="SAM" id="SignalP"/>
    </source>
</evidence>
<feature type="chain" id="PRO_5019093783" description="AA1-like domain-containing protein" evidence="1">
    <location>
        <begin position="22"/>
        <end position="189"/>
    </location>
</feature>
<dbReference type="EMBL" id="RYZI01000154">
    <property type="protein sequence ID" value="RWA09452.1"/>
    <property type="molecule type" value="Genomic_DNA"/>
</dbReference>
<reference evidence="2 3" key="1">
    <citation type="submission" date="2018-12" db="EMBL/GenBank/DDBJ databases">
        <title>Draft genome sequence of Xylaria grammica IHI A82.</title>
        <authorList>
            <person name="Buettner E."/>
            <person name="Kellner H."/>
        </authorList>
    </citation>
    <scope>NUCLEOTIDE SEQUENCE [LARGE SCALE GENOMIC DNA]</scope>
    <source>
        <strain evidence="2 3">IHI A82</strain>
    </source>
</reference>